<keyword evidence="10" id="KW-1185">Reference proteome</keyword>
<keyword evidence="5" id="KW-0560">Oxidoreductase</keyword>
<feature type="domain" description="Acyl-CoA dehydrogenase/oxidase C-terminal" evidence="6">
    <location>
        <begin position="235"/>
        <end position="383"/>
    </location>
</feature>
<comment type="caution">
    <text evidence="9">The sequence shown here is derived from an EMBL/GenBank/DDBJ whole genome shotgun (WGS) entry which is preliminary data.</text>
</comment>
<dbReference type="Pfam" id="PF02770">
    <property type="entry name" value="Acyl-CoA_dh_M"/>
    <property type="match status" value="1"/>
</dbReference>
<dbReference type="SUPFAM" id="SSF56645">
    <property type="entry name" value="Acyl-CoA dehydrogenase NM domain-like"/>
    <property type="match status" value="1"/>
</dbReference>
<sequence>MFDYRFSWMDEELGMLSDAMRSFVAAEMTPHEPRWMAQGHVDRDFWYKAGEVGMLCASIPEEYGGHGGDFRHEAVICYEQYLGRGHSSFGNSVHSQICAGYILDHGTEEQKRRWLPKMATGEMVCAIAMTEPGAGSDLQAIRTTARMEGNDYVVNGSKLYITNGQQADLILVVTKTDPAAGARGVSILGVETANCPGFRRGRNLDKLGMKGQDTSELFFDNVRVPPENLLGGAEGQGFGQLMTNLPQERLVIGLIGCATMRRALADTVAFASDRPLFGKRLIDMQNTRFKLAEVRTIAEVAHVFVDQCVARHLAGELDTTTAAMLKWWVAEQAFGVTNTCLQLHGGAGYMTEYNISNMFSESRLYQIAGGSTETMKDLIARTLA</sequence>
<protein>
    <submittedName>
        <fullName evidence="9">Acyl-CoA dehydrogenase family protein</fullName>
    </submittedName>
</protein>
<keyword evidence="3 5" id="KW-0285">Flavoprotein</keyword>
<dbReference type="Proteomes" id="UP001595973">
    <property type="component" value="Unassembled WGS sequence"/>
</dbReference>
<evidence type="ECO:0000256" key="2">
    <source>
        <dbReference type="ARBA" id="ARBA00009347"/>
    </source>
</evidence>
<dbReference type="Gene3D" id="1.10.540.10">
    <property type="entry name" value="Acyl-CoA dehydrogenase/oxidase, N-terminal domain"/>
    <property type="match status" value="1"/>
</dbReference>
<comment type="similarity">
    <text evidence="2 5">Belongs to the acyl-CoA dehydrogenase family.</text>
</comment>
<evidence type="ECO:0000256" key="5">
    <source>
        <dbReference type="RuleBase" id="RU362125"/>
    </source>
</evidence>
<evidence type="ECO:0000313" key="10">
    <source>
        <dbReference type="Proteomes" id="UP001595973"/>
    </source>
</evidence>
<feature type="domain" description="Acyl-CoA dehydrogenase/oxidase N-terminal" evidence="8">
    <location>
        <begin position="11"/>
        <end position="122"/>
    </location>
</feature>
<dbReference type="Gene3D" id="2.40.110.10">
    <property type="entry name" value="Butyryl-CoA Dehydrogenase, subunit A, domain 2"/>
    <property type="match status" value="1"/>
</dbReference>
<dbReference type="Pfam" id="PF00441">
    <property type="entry name" value="Acyl-CoA_dh_1"/>
    <property type="match status" value="1"/>
</dbReference>
<gene>
    <name evidence="9" type="ORF">ACFO5X_13945</name>
</gene>
<dbReference type="InterPro" id="IPR013786">
    <property type="entry name" value="AcylCoA_DH/ox_N"/>
</dbReference>
<dbReference type="InterPro" id="IPR046373">
    <property type="entry name" value="Acyl-CoA_Oxase/DH_mid-dom_sf"/>
</dbReference>
<dbReference type="InterPro" id="IPR009100">
    <property type="entry name" value="AcylCoA_DH/oxidase_NM_dom_sf"/>
</dbReference>
<dbReference type="InterPro" id="IPR006089">
    <property type="entry name" value="Acyl-CoA_DH_CS"/>
</dbReference>
<dbReference type="InterPro" id="IPR009075">
    <property type="entry name" value="AcylCo_DH/oxidase_C"/>
</dbReference>
<dbReference type="Pfam" id="PF02771">
    <property type="entry name" value="Acyl-CoA_dh_N"/>
    <property type="match status" value="1"/>
</dbReference>
<dbReference type="SUPFAM" id="SSF47203">
    <property type="entry name" value="Acyl-CoA dehydrogenase C-terminal domain-like"/>
    <property type="match status" value="1"/>
</dbReference>
<dbReference type="PANTHER" id="PTHR43884:SF12">
    <property type="entry name" value="ISOVALERYL-COA DEHYDROGENASE, MITOCHONDRIAL-RELATED"/>
    <property type="match status" value="1"/>
</dbReference>
<accession>A0ABV9KJA7</accession>
<evidence type="ECO:0000259" key="7">
    <source>
        <dbReference type="Pfam" id="PF02770"/>
    </source>
</evidence>
<name>A0ABV9KJA7_9RHOB</name>
<dbReference type="PANTHER" id="PTHR43884">
    <property type="entry name" value="ACYL-COA DEHYDROGENASE"/>
    <property type="match status" value="1"/>
</dbReference>
<keyword evidence="4 5" id="KW-0274">FAD</keyword>
<reference evidence="10" key="1">
    <citation type="journal article" date="2019" name="Int. J. Syst. Evol. Microbiol.">
        <title>The Global Catalogue of Microorganisms (GCM) 10K type strain sequencing project: providing services to taxonomists for standard genome sequencing and annotation.</title>
        <authorList>
            <consortium name="The Broad Institute Genomics Platform"/>
            <consortium name="The Broad Institute Genome Sequencing Center for Infectious Disease"/>
            <person name="Wu L."/>
            <person name="Ma J."/>
        </authorList>
    </citation>
    <scope>NUCLEOTIDE SEQUENCE [LARGE SCALE GENOMIC DNA]</scope>
    <source>
        <strain evidence="10">CGMCC 4.7283</strain>
    </source>
</reference>
<feature type="domain" description="Acyl-CoA oxidase/dehydrogenase middle" evidence="7">
    <location>
        <begin position="126"/>
        <end position="222"/>
    </location>
</feature>
<dbReference type="PROSITE" id="PS00072">
    <property type="entry name" value="ACYL_COA_DH_1"/>
    <property type="match status" value="1"/>
</dbReference>
<evidence type="ECO:0000259" key="6">
    <source>
        <dbReference type="Pfam" id="PF00441"/>
    </source>
</evidence>
<evidence type="ECO:0000256" key="1">
    <source>
        <dbReference type="ARBA" id="ARBA00001974"/>
    </source>
</evidence>
<dbReference type="InterPro" id="IPR036250">
    <property type="entry name" value="AcylCo_DH-like_C"/>
</dbReference>
<dbReference type="RefSeq" id="WP_380718094.1">
    <property type="nucleotide sequence ID" value="NZ_JBHSGI010000016.1"/>
</dbReference>
<organism evidence="9 10">
    <name type="scientific">Seohaeicola nanhaiensis</name>
    <dbReference type="NCBI Taxonomy" id="1387282"/>
    <lineage>
        <taxon>Bacteria</taxon>
        <taxon>Pseudomonadati</taxon>
        <taxon>Pseudomonadota</taxon>
        <taxon>Alphaproteobacteria</taxon>
        <taxon>Rhodobacterales</taxon>
        <taxon>Roseobacteraceae</taxon>
        <taxon>Seohaeicola</taxon>
    </lineage>
</organism>
<dbReference type="InterPro" id="IPR006091">
    <property type="entry name" value="Acyl-CoA_Oxase/DH_mid-dom"/>
</dbReference>
<dbReference type="InterPro" id="IPR037069">
    <property type="entry name" value="AcylCoA_DH/ox_N_sf"/>
</dbReference>
<evidence type="ECO:0000313" key="9">
    <source>
        <dbReference type="EMBL" id="MFC4669661.1"/>
    </source>
</evidence>
<proteinExistence type="inferred from homology"/>
<dbReference type="Gene3D" id="1.20.140.10">
    <property type="entry name" value="Butyryl-CoA Dehydrogenase, subunit A, domain 3"/>
    <property type="match status" value="1"/>
</dbReference>
<evidence type="ECO:0000259" key="8">
    <source>
        <dbReference type="Pfam" id="PF02771"/>
    </source>
</evidence>
<evidence type="ECO:0000256" key="4">
    <source>
        <dbReference type="ARBA" id="ARBA00022827"/>
    </source>
</evidence>
<comment type="cofactor">
    <cofactor evidence="1 5">
        <name>FAD</name>
        <dbReference type="ChEBI" id="CHEBI:57692"/>
    </cofactor>
</comment>
<dbReference type="EMBL" id="JBHSGI010000016">
    <property type="protein sequence ID" value="MFC4669661.1"/>
    <property type="molecule type" value="Genomic_DNA"/>
</dbReference>
<evidence type="ECO:0000256" key="3">
    <source>
        <dbReference type="ARBA" id="ARBA00022630"/>
    </source>
</evidence>